<dbReference type="InterPro" id="IPR029058">
    <property type="entry name" value="AB_hydrolase_fold"/>
</dbReference>
<proteinExistence type="predicted"/>
<dbReference type="Proteomes" id="UP001589718">
    <property type="component" value="Unassembled WGS sequence"/>
</dbReference>
<dbReference type="InterPro" id="IPR050266">
    <property type="entry name" value="AB_hydrolase_sf"/>
</dbReference>
<dbReference type="EMBL" id="JBHMCR010000009">
    <property type="protein sequence ID" value="MFB9521643.1"/>
    <property type="molecule type" value="Genomic_DNA"/>
</dbReference>
<evidence type="ECO:0000313" key="2">
    <source>
        <dbReference type="EMBL" id="MFB9521643.1"/>
    </source>
</evidence>
<evidence type="ECO:0000313" key="3">
    <source>
        <dbReference type="Proteomes" id="UP001589718"/>
    </source>
</evidence>
<keyword evidence="2" id="KW-0378">Hydrolase</keyword>
<dbReference type="PANTHER" id="PTHR43798:SF33">
    <property type="entry name" value="HYDROLASE, PUTATIVE (AFU_ORTHOLOGUE AFUA_2G14860)-RELATED"/>
    <property type="match status" value="1"/>
</dbReference>
<name>A0ABV5PEL3_STRCM</name>
<accession>A0ABV5PEL3</accession>
<gene>
    <name evidence="2" type="ORF">ACFFTU_17000</name>
</gene>
<reference evidence="2 3" key="1">
    <citation type="submission" date="2024-09" db="EMBL/GenBank/DDBJ databases">
        <authorList>
            <person name="Sun Q."/>
            <person name="Mori K."/>
        </authorList>
    </citation>
    <scope>NUCLEOTIDE SEQUENCE [LARGE SCALE GENOMIC DNA]</scope>
    <source>
        <strain evidence="2 3">JCM 4362</strain>
    </source>
</reference>
<dbReference type="RefSeq" id="WP_345228429.1">
    <property type="nucleotide sequence ID" value="NZ_BAAAXE010000015.1"/>
</dbReference>
<dbReference type="Pfam" id="PF00561">
    <property type="entry name" value="Abhydrolase_1"/>
    <property type="match status" value="1"/>
</dbReference>
<keyword evidence="3" id="KW-1185">Reference proteome</keyword>
<sequence length="282" mass="29741">MKRNHLHVRDHGGEGPALLLLHGAGRSHADWDSVAPHLLPHHRVLAVDLPGHGLSDPPASGGWSFEETAEALEDLLAAHDALPVGHSLGGMLAAHLAATRPGVRAAVNLDGFWWGASGDAEARARIGAVVRAGAGAVNPAHLDQQAAYAAGLGIDPGVAERSARAAARELPDGGWQTLPLRDTALAMFDALDALDLFALFRRAACPLLLVRAERSDPAAPPGMEWFDNFLAGYRVELTRALADLTADRPDTVTVRGIDATHAMTLEEPRAVAGLITEFTSRV</sequence>
<protein>
    <submittedName>
        <fullName evidence="2">Alpha/beta fold hydrolase</fullName>
    </submittedName>
</protein>
<feature type="domain" description="AB hydrolase-1" evidence="1">
    <location>
        <begin position="16"/>
        <end position="140"/>
    </location>
</feature>
<dbReference type="PANTHER" id="PTHR43798">
    <property type="entry name" value="MONOACYLGLYCEROL LIPASE"/>
    <property type="match status" value="1"/>
</dbReference>
<organism evidence="2 3">
    <name type="scientific">Streptomyces cremeus</name>
    <dbReference type="NCBI Taxonomy" id="66881"/>
    <lineage>
        <taxon>Bacteria</taxon>
        <taxon>Bacillati</taxon>
        <taxon>Actinomycetota</taxon>
        <taxon>Actinomycetes</taxon>
        <taxon>Kitasatosporales</taxon>
        <taxon>Streptomycetaceae</taxon>
        <taxon>Streptomyces</taxon>
    </lineage>
</organism>
<dbReference type="InterPro" id="IPR000073">
    <property type="entry name" value="AB_hydrolase_1"/>
</dbReference>
<comment type="caution">
    <text evidence="2">The sequence shown here is derived from an EMBL/GenBank/DDBJ whole genome shotgun (WGS) entry which is preliminary data.</text>
</comment>
<dbReference type="SUPFAM" id="SSF53474">
    <property type="entry name" value="alpha/beta-Hydrolases"/>
    <property type="match status" value="1"/>
</dbReference>
<dbReference type="GO" id="GO:0016787">
    <property type="term" value="F:hydrolase activity"/>
    <property type="evidence" value="ECO:0007669"/>
    <property type="project" value="UniProtKB-KW"/>
</dbReference>
<evidence type="ECO:0000259" key="1">
    <source>
        <dbReference type="Pfam" id="PF00561"/>
    </source>
</evidence>
<dbReference type="Gene3D" id="3.40.50.1820">
    <property type="entry name" value="alpha/beta hydrolase"/>
    <property type="match status" value="1"/>
</dbReference>